<accession>A0A6P6P8T1</accession>
<evidence type="ECO:0000313" key="8">
    <source>
        <dbReference type="Proteomes" id="UP000515129"/>
    </source>
</evidence>
<reference evidence="9 10" key="1">
    <citation type="submission" date="2025-04" db="UniProtKB">
        <authorList>
            <consortium name="RefSeq"/>
        </authorList>
    </citation>
    <scope>IDENTIFICATION</scope>
    <source>
        <strain evidence="9 10">Wakin</strain>
        <tissue evidence="9 10">Muscle</tissue>
    </source>
</reference>
<dbReference type="PROSITE" id="PS00108">
    <property type="entry name" value="PROTEIN_KINASE_ST"/>
    <property type="match status" value="1"/>
</dbReference>
<evidence type="ECO:0000256" key="6">
    <source>
        <dbReference type="SAM" id="MobiDB-lite"/>
    </source>
</evidence>
<keyword evidence="1 5" id="KW-0723">Serine/threonine-protein kinase</keyword>
<gene>
    <name evidence="9 10" type="primary">LOC113096283</name>
</gene>
<dbReference type="InterPro" id="IPR017441">
    <property type="entry name" value="Protein_kinase_ATP_BS"/>
</dbReference>
<dbReference type="Proteomes" id="UP000515129">
    <property type="component" value="Unplaced"/>
</dbReference>
<dbReference type="RefSeq" id="XP_026117433.1">
    <property type="nucleotide sequence ID" value="XM_026261648.1"/>
</dbReference>
<dbReference type="PROSITE" id="PS00107">
    <property type="entry name" value="PROTEIN_KINASE_ATP"/>
    <property type="match status" value="1"/>
</dbReference>
<dbReference type="PROSITE" id="PS50011">
    <property type="entry name" value="PROTEIN_KINASE_DOM"/>
    <property type="match status" value="1"/>
</dbReference>
<keyword evidence="2 4" id="KW-0547">Nucleotide-binding</keyword>
<evidence type="ECO:0000313" key="9">
    <source>
        <dbReference type="RefSeq" id="XP_026117432.1"/>
    </source>
</evidence>
<dbReference type="KEGG" id="caua:113096283"/>
<dbReference type="InterPro" id="IPR001245">
    <property type="entry name" value="Ser-Thr/Tyr_kinase_cat_dom"/>
</dbReference>
<proteinExistence type="inferred from homology"/>
<dbReference type="GO" id="GO:0004706">
    <property type="term" value="F:JUN kinase kinase kinase activity"/>
    <property type="evidence" value="ECO:0007669"/>
    <property type="project" value="TreeGrafter"/>
</dbReference>
<evidence type="ECO:0000256" key="1">
    <source>
        <dbReference type="ARBA" id="ARBA00022527"/>
    </source>
</evidence>
<feature type="compositionally biased region" description="Low complexity" evidence="6">
    <location>
        <begin position="369"/>
        <end position="380"/>
    </location>
</feature>
<comment type="similarity">
    <text evidence="5">Belongs to the protein kinase superfamily.</text>
</comment>
<feature type="region of interest" description="Disordered" evidence="6">
    <location>
        <begin position="357"/>
        <end position="383"/>
    </location>
</feature>
<evidence type="ECO:0000256" key="5">
    <source>
        <dbReference type="RuleBase" id="RU000304"/>
    </source>
</evidence>
<keyword evidence="3 4" id="KW-0067">ATP-binding</keyword>
<dbReference type="InterPro" id="IPR000719">
    <property type="entry name" value="Prot_kinase_dom"/>
</dbReference>
<dbReference type="SMART" id="SM00220">
    <property type="entry name" value="S_TKc"/>
    <property type="match status" value="1"/>
</dbReference>
<organism evidence="8 10">
    <name type="scientific">Carassius auratus</name>
    <name type="common">Goldfish</name>
    <dbReference type="NCBI Taxonomy" id="7957"/>
    <lineage>
        <taxon>Eukaryota</taxon>
        <taxon>Metazoa</taxon>
        <taxon>Chordata</taxon>
        <taxon>Craniata</taxon>
        <taxon>Vertebrata</taxon>
        <taxon>Euteleostomi</taxon>
        <taxon>Actinopterygii</taxon>
        <taxon>Neopterygii</taxon>
        <taxon>Teleostei</taxon>
        <taxon>Ostariophysi</taxon>
        <taxon>Cypriniformes</taxon>
        <taxon>Cyprinidae</taxon>
        <taxon>Cyprininae</taxon>
        <taxon>Carassius</taxon>
    </lineage>
</organism>
<feature type="binding site" evidence="4">
    <location>
        <position position="46"/>
    </location>
    <ligand>
        <name>ATP</name>
        <dbReference type="ChEBI" id="CHEBI:30616"/>
    </ligand>
</feature>
<evidence type="ECO:0000256" key="4">
    <source>
        <dbReference type="PROSITE-ProRule" id="PRU10141"/>
    </source>
</evidence>
<keyword evidence="1 5" id="KW-0808">Transferase</keyword>
<dbReference type="InterPro" id="IPR008271">
    <property type="entry name" value="Ser/Thr_kinase_AS"/>
</dbReference>
<dbReference type="InterPro" id="IPR051681">
    <property type="entry name" value="Ser/Thr_Kinases-Pseudokinases"/>
</dbReference>
<protein>
    <submittedName>
        <fullName evidence="9 10">Receptor-interacting serine/threonine-protein kinase 3-like isoform X1</fullName>
    </submittedName>
</protein>
<dbReference type="AlphaFoldDB" id="A0A6P6P8T1"/>
<dbReference type="InterPro" id="IPR011009">
    <property type="entry name" value="Kinase-like_dom_sf"/>
</dbReference>
<dbReference type="GO" id="GO:0005524">
    <property type="term" value="F:ATP binding"/>
    <property type="evidence" value="ECO:0007669"/>
    <property type="project" value="UniProtKB-UniRule"/>
</dbReference>
<keyword evidence="1 5" id="KW-0418">Kinase</keyword>
<name>A0A6P6P8T1_CARAU</name>
<dbReference type="Pfam" id="PF07714">
    <property type="entry name" value="PK_Tyr_Ser-Thr"/>
    <property type="match status" value="1"/>
</dbReference>
<dbReference type="OrthoDB" id="4062651at2759"/>
<evidence type="ECO:0000256" key="3">
    <source>
        <dbReference type="ARBA" id="ARBA00022840"/>
    </source>
</evidence>
<dbReference type="Gene3D" id="1.10.510.10">
    <property type="entry name" value="Transferase(Phosphotransferase) domain 1"/>
    <property type="match status" value="1"/>
</dbReference>
<evidence type="ECO:0000259" key="7">
    <source>
        <dbReference type="PROSITE" id="PS50011"/>
    </source>
</evidence>
<evidence type="ECO:0000256" key="2">
    <source>
        <dbReference type="ARBA" id="ARBA00022741"/>
    </source>
</evidence>
<sequence length="412" mass="45672">MGENYCIRLNVFGDECLRCWRSIGAGRFGDVYRAKHSTLGMDVAIKFLHYKDGRSSIQREAQLMFQGGNPNVIRILGLYEGRVDGERLQSGLVMEFMPKGSVADLLQTLAGPPPWPLTFRMAHEISLGMNFLHHLSPPLLHLDLKPSNVLLDDSLQAKLTDFGLSRVAQSVSRCSGQKDEDEGGMLSYMPPEALQSVNYKANKASDVYSYGVLLWSMVTGREPYSGALSSLVCFRIPQGDRPDLTSIDRCETEGLDEMVQLMTECWHQDPDRRPSFLCCVNETEKIFQMHRHGLNDAVYDVLKQLDDDDDDYDVCSSLKSIQISHKPLNEAGSQGLSCITGTPPKQETAVSYAKPIKKESFPGPAPPATSVRTTQRQTSTPGGVQITMSNVCGVQIGNNNIMNIVQKPGQRH</sequence>
<dbReference type="RefSeq" id="XP_026117432.1">
    <property type="nucleotide sequence ID" value="XM_026261647.1"/>
</dbReference>
<evidence type="ECO:0000313" key="10">
    <source>
        <dbReference type="RefSeq" id="XP_026117433.1"/>
    </source>
</evidence>
<dbReference type="GeneID" id="113096283"/>
<dbReference type="PANTHER" id="PTHR44329:SF297">
    <property type="entry name" value="RECEPTOR-INTERACTING SERINE_THREONINE-PROTEIN KINASE 3"/>
    <property type="match status" value="1"/>
</dbReference>
<dbReference type="PANTHER" id="PTHR44329">
    <property type="entry name" value="SERINE/THREONINE-PROTEIN KINASE TNNI3K-RELATED"/>
    <property type="match status" value="1"/>
</dbReference>
<keyword evidence="8" id="KW-1185">Reference proteome</keyword>
<dbReference type="SUPFAM" id="SSF56112">
    <property type="entry name" value="Protein kinase-like (PK-like)"/>
    <property type="match status" value="1"/>
</dbReference>
<feature type="domain" description="Protein kinase" evidence="7">
    <location>
        <begin position="17"/>
        <end position="287"/>
    </location>
</feature>